<accession>A0AA39PJC3</accession>
<evidence type="ECO:0000313" key="1">
    <source>
        <dbReference type="EMBL" id="KAK0485362.1"/>
    </source>
</evidence>
<protein>
    <submittedName>
        <fullName evidence="1">Uncharacterized protein</fullName>
    </submittedName>
</protein>
<evidence type="ECO:0000313" key="2">
    <source>
        <dbReference type="Proteomes" id="UP001175228"/>
    </source>
</evidence>
<dbReference type="EMBL" id="JAUEPU010000051">
    <property type="protein sequence ID" value="KAK0485362.1"/>
    <property type="molecule type" value="Genomic_DNA"/>
</dbReference>
<feature type="non-terminal residue" evidence="1">
    <location>
        <position position="1"/>
    </location>
</feature>
<organism evidence="1 2">
    <name type="scientific">Armillaria luteobubalina</name>
    <dbReference type="NCBI Taxonomy" id="153913"/>
    <lineage>
        <taxon>Eukaryota</taxon>
        <taxon>Fungi</taxon>
        <taxon>Dikarya</taxon>
        <taxon>Basidiomycota</taxon>
        <taxon>Agaricomycotina</taxon>
        <taxon>Agaricomycetes</taxon>
        <taxon>Agaricomycetidae</taxon>
        <taxon>Agaricales</taxon>
        <taxon>Marasmiineae</taxon>
        <taxon>Physalacriaceae</taxon>
        <taxon>Armillaria</taxon>
    </lineage>
</organism>
<gene>
    <name evidence="1" type="ORF">EDD18DRAFT_1026424</name>
</gene>
<proteinExistence type="predicted"/>
<comment type="caution">
    <text evidence="1">The sequence shown here is derived from an EMBL/GenBank/DDBJ whole genome shotgun (WGS) entry which is preliminary data.</text>
</comment>
<dbReference type="Pfam" id="PF11901">
    <property type="entry name" value="DM9"/>
    <property type="match status" value="1"/>
</dbReference>
<feature type="non-terminal residue" evidence="1">
    <location>
        <position position="53"/>
    </location>
</feature>
<dbReference type="AlphaFoldDB" id="A0AA39PJC3"/>
<sequence>CYDTDRVPLYICLAISNKSVLPCKIRVHPPVLCSVTFGGREIACEGHYNLLPF</sequence>
<dbReference type="Proteomes" id="UP001175228">
    <property type="component" value="Unassembled WGS sequence"/>
</dbReference>
<dbReference type="InterPro" id="IPR006616">
    <property type="entry name" value="DM9_repeat"/>
</dbReference>
<reference evidence="1" key="1">
    <citation type="submission" date="2023-06" db="EMBL/GenBank/DDBJ databases">
        <authorList>
            <consortium name="Lawrence Berkeley National Laboratory"/>
            <person name="Ahrendt S."/>
            <person name="Sahu N."/>
            <person name="Indic B."/>
            <person name="Wong-Bajracharya J."/>
            <person name="Merenyi Z."/>
            <person name="Ke H.-M."/>
            <person name="Monk M."/>
            <person name="Kocsube S."/>
            <person name="Drula E."/>
            <person name="Lipzen A."/>
            <person name="Balint B."/>
            <person name="Henrissat B."/>
            <person name="Andreopoulos B."/>
            <person name="Martin F.M."/>
            <person name="Harder C.B."/>
            <person name="Rigling D."/>
            <person name="Ford K.L."/>
            <person name="Foster G.D."/>
            <person name="Pangilinan J."/>
            <person name="Papanicolaou A."/>
            <person name="Barry K."/>
            <person name="LaButti K."/>
            <person name="Viragh M."/>
            <person name="Koriabine M."/>
            <person name="Yan M."/>
            <person name="Riley R."/>
            <person name="Champramary S."/>
            <person name="Plett K.L."/>
            <person name="Tsai I.J."/>
            <person name="Slot J."/>
            <person name="Sipos G."/>
            <person name="Plett J."/>
            <person name="Nagy L.G."/>
            <person name="Grigoriev I.V."/>
        </authorList>
    </citation>
    <scope>NUCLEOTIDE SEQUENCE</scope>
    <source>
        <strain evidence="1">HWK02</strain>
    </source>
</reference>
<name>A0AA39PJC3_9AGAR</name>
<keyword evidence="2" id="KW-1185">Reference proteome</keyword>